<dbReference type="AlphaFoldDB" id="A0AB39VY59"/>
<name>A0AB39VY59_9GAMM</name>
<dbReference type="PANTHER" id="PTHR47114">
    <property type="match status" value="1"/>
</dbReference>
<evidence type="ECO:0000256" key="8">
    <source>
        <dbReference type="ARBA" id="ARBA00022679"/>
    </source>
</evidence>
<dbReference type="GO" id="GO:0016567">
    <property type="term" value="P:protein ubiquitination"/>
    <property type="evidence" value="ECO:0007669"/>
    <property type="project" value="InterPro"/>
</dbReference>
<dbReference type="Gene3D" id="1.20.1270.130">
    <property type="entry name" value="Shigella T3SS effector IpaH domain"/>
    <property type="match status" value="1"/>
</dbReference>
<comment type="PTM">
    <text evidence="14">Ubiquitinated in the presence of host E1 ubiquitin-activating enzyme, E2 ubiquitin-conjugating enzyme and ubiquitin.</text>
</comment>
<evidence type="ECO:0000256" key="6">
    <source>
        <dbReference type="ARBA" id="ARBA00022525"/>
    </source>
</evidence>
<keyword evidence="8 14" id="KW-0808">Transferase</keyword>
<keyword evidence="11 14" id="KW-0832">Ubl conjugation</keyword>
<keyword evidence="9" id="KW-0677">Repeat</keyword>
<dbReference type="Gene3D" id="3.80.10.10">
    <property type="entry name" value="Ribonuclease Inhibitor"/>
    <property type="match status" value="1"/>
</dbReference>
<dbReference type="SMART" id="SM00364">
    <property type="entry name" value="LRR_BAC"/>
    <property type="match status" value="7"/>
</dbReference>
<evidence type="ECO:0000256" key="2">
    <source>
        <dbReference type="ARBA" id="ARBA00004192"/>
    </source>
</evidence>
<comment type="subcellular location">
    <subcellularLocation>
        <location evidence="2">Host cytoplasm</location>
    </subcellularLocation>
    <subcellularLocation>
        <location evidence="3">Secreted</location>
    </subcellularLocation>
</comment>
<keyword evidence="6 14" id="KW-0964">Secreted</keyword>
<gene>
    <name evidence="16" type="ORF">AB3G37_09845</name>
</gene>
<evidence type="ECO:0000256" key="3">
    <source>
        <dbReference type="ARBA" id="ARBA00004613"/>
    </source>
</evidence>
<evidence type="ECO:0000256" key="12">
    <source>
        <dbReference type="ARBA" id="ARBA00023026"/>
    </source>
</evidence>
<keyword evidence="13 14" id="KW-1035">Host cytoplasm</keyword>
<dbReference type="Pfam" id="PF14496">
    <property type="entry name" value="NEL"/>
    <property type="match status" value="1"/>
</dbReference>
<dbReference type="EC" id="2.3.2.27" evidence="5"/>
<proteinExistence type="inferred from homology"/>
<feature type="active site" description="Glycyl thioester intermediate" evidence="14">
    <location>
        <position position="372"/>
    </location>
</feature>
<organism evidence="16">
    <name type="scientific">Rouxiella sp. WC2420</name>
    <dbReference type="NCBI Taxonomy" id="3234145"/>
    <lineage>
        <taxon>Bacteria</taxon>
        <taxon>Pseudomonadati</taxon>
        <taxon>Pseudomonadota</taxon>
        <taxon>Gammaproteobacteria</taxon>
        <taxon>Enterobacterales</taxon>
        <taxon>Yersiniaceae</taxon>
        <taxon>Rouxiella</taxon>
    </lineage>
</organism>
<dbReference type="GO" id="GO:0061630">
    <property type="term" value="F:ubiquitin protein ligase activity"/>
    <property type="evidence" value="ECO:0007669"/>
    <property type="project" value="UniProtKB-EC"/>
</dbReference>
<dbReference type="RefSeq" id="WP_369790528.1">
    <property type="nucleotide sequence ID" value="NZ_CP165628.1"/>
</dbReference>
<accession>A0AB39VY59</accession>
<dbReference type="SUPFAM" id="SSF52058">
    <property type="entry name" value="L domain-like"/>
    <property type="match status" value="1"/>
</dbReference>
<evidence type="ECO:0000256" key="14">
    <source>
        <dbReference type="PROSITE-ProRule" id="PRU01398"/>
    </source>
</evidence>
<dbReference type="Gene3D" id="1.20.58.90">
    <property type="match status" value="1"/>
</dbReference>
<evidence type="ECO:0000259" key="15">
    <source>
        <dbReference type="PROSITE" id="PS52053"/>
    </source>
</evidence>
<sequence length="585" mass="66784">MLAPSRQLNNQISPQGSALECFQAECSSKANNCKTMLDYSAVWKEWGKNALGGSGEHRELAIRRLEDCIQRGSIELDLSALGLSELPPILPPKIVKLFANNNKIETLPQTWPPKLNYLKISNNRLTMLTSLPSDLKTLLAKFNQIHTLPAILPLQLRHIDLSNNNINQLPEKLPENLRSLLVSHNLLRSLPEQFPASLTVIKANNNRLVNIQAVYPVMLQMLNCNDNQLSNLPENLGFLPSSCFIFLRKNPLTYQSYQLLRNLEQDPAYQGTTLNYDTVVYPTPGLRTLYDEIGCWLPEVARHGSFRIWESFEKEDNAKAFKQFLRRLGRTESARNNADFKCHVMTWLAELAENPYLRSMTFVIAKEATESCEDRVALSYSQMCRALAMDNVSSGKLDNNLPAVVSLGREMFRLDKLEQIAAEKLQQLRRDNFPHIDEVEIFLAYQVKLKEMLQLSTVTYDMLFFACSHVSHNELLVAVDQVKKEENTEFARWYAQWSAWQEVARRIDPIKFSSADAKKYQMLNSDYDERVSARLTALGLKGDEDGLRMVGKWIMDQITGDIDLSLTQDILGERNILNLLDPVWA</sequence>
<protein>
    <recommendedName>
        <fullName evidence="5">RING-type E3 ubiquitin transferase</fullName>
        <ecNumber evidence="5">2.3.2.27</ecNumber>
    </recommendedName>
</protein>
<dbReference type="InterPro" id="IPR001611">
    <property type="entry name" value="Leu-rich_rpt"/>
</dbReference>
<dbReference type="InterPro" id="IPR051071">
    <property type="entry name" value="LRR-bact_E3_ubiq_ligases"/>
</dbReference>
<comment type="catalytic activity">
    <reaction evidence="1">
        <text>S-ubiquitinyl-[E2 ubiquitin-conjugating enzyme]-L-cysteine + [acceptor protein]-L-lysine = [E2 ubiquitin-conjugating enzyme]-L-cysteine + N(6)-ubiquitinyl-[acceptor protein]-L-lysine.</text>
        <dbReference type="EC" id="2.3.2.27"/>
    </reaction>
</comment>
<dbReference type="GO" id="GO:0005576">
    <property type="term" value="C:extracellular region"/>
    <property type="evidence" value="ECO:0007669"/>
    <property type="project" value="UniProtKB-SubCell"/>
</dbReference>
<evidence type="ECO:0000256" key="1">
    <source>
        <dbReference type="ARBA" id="ARBA00000900"/>
    </source>
</evidence>
<evidence type="ECO:0000256" key="11">
    <source>
        <dbReference type="ARBA" id="ARBA00022843"/>
    </source>
</evidence>
<keyword evidence="7" id="KW-0433">Leucine-rich repeat</keyword>
<dbReference type="GO" id="GO:0030430">
    <property type="term" value="C:host cell cytoplasm"/>
    <property type="evidence" value="ECO:0007669"/>
    <property type="project" value="UniProtKB-SubCell"/>
</dbReference>
<evidence type="ECO:0000313" key="16">
    <source>
        <dbReference type="EMBL" id="XDU74346.1"/>
    </source>
</evidence>
<evidence type="ECO:0000256" key="7">
    <source>
        <dbReference type="ARBA" id="ARBA00022614"/>
    </source>
</evidence>
<dbReference type="PROSITE" id="PS51450">
    <property type="entry name" value="LRR"/>
    <property type="match status" value="1"/>
</dbReference>
<dbReference type="InterPro" id="IPR032675">
    <property type="entry name" value="LRR_dom_sf"/>
</dbReference>
<keyword evidence="12" id="KW-0843">Virulence</keyword>
<evidence type="ECO:0000256" key="4">
    <source>
        <dbReference type="ARBA" id="ARBA00009868"/>
    </source>
</evidence>
<dbReference type="PROSITE" id="PS52053">
    <property type="entry name" value="NEL"/>
    <property type="match status" value="1"/>
</dbReference>
<dbReference type="Gene3D" id="1.20.58.360">
    <property type="entry name" value="Shigella T3SS effector IpaH defines"/>
    <property type="match status" value="1"/>
</dbReference>
<evidence type="ECO:0000256" key="10">
    <source>
        <dbReference type="ARBA" id="ARBA00022786"/>
    </source>
</evidence>
<feature type="domain" description="NEL" evidence="15">
    <location>
        <begin position="288"/>
        <end position="585"/>
    </location>
</feature>
<dbReference type="EMBL" id="CP165628">
    <property type="protein sequence ID" value="XDU74346.1"/>
    <property type="molecule type" value="Genomic_DNA"/>
</dbReference>
<keyword evidence="10 14" id="KW-0833">Ubl conjugation pathway</keyword>
<evidence type="ECO:0000256" key="9">
    <source>
        <dbReference type="ARBA" id="ARBA00022737"/>
    </source>
</evidence>
<evidence type="ECO:0000256" key="5">
    <source>
        <dbReference type="ARBA" id="ARBA00012483"/>
    </source>
</evidence>
<dbReference type="PANTHER" id="PTHR47114:SF2">
    <property type="entry name" value="OLIGODENDROCYTE-MYELIN GLYCOPROTEIN"/>
    <property type="match status" value="1"/>
</dbReference>
<dbReference type="InterPro" id="IPR029487">
    <property type="entry name" value="NEL_dom"/>
</dbReference>
<comment type="similarity">
    <text evidence="4 14">Belongs to the LRR-containing bacterial E3 ligase family.</text>
</comment>
<reference evidence="16" key="1">
    <citation type="submission" date="2024-07" db="EMBL/GenBank/DDBJ databases">
        <authorList>
            <person name="Biller S.J."/>
        </authorList>
    </citation>
    <scope>NUCLEOTIDE SEQUENCE</scope>
    <source>
        <strain evidence="16">WC2420</strain>
    </source>
</reference>
<evidence type="ECO:0000256" key="13">
    <source>
        <dbReference type="ARBA" id="ARBA00023200"/>
    </source>
</evidence>